<dbReference type="InterPro" id="IPR004143">
    <property type="entry name" value="BPL_LPL_catalytic"/>
</dbReference>
<dbReference type="GO" id="GO:0046872">
    <property type="term" value="F:metal ion binding"/>
    <property type="evidence" value="ECO:0007669"/>
    <property type="project" value="UniProtKB-KW"/>
</dbReference>
<dbReference type="SUPFAM" id="SSF55681">
    <property type="entry name" value="Class II aaRS and biotin synthetases"/>
    <property type="match status" value="1"/>
</dbReference>
<comment type="caution">
    <text evidence="11">The sequence shown here is derived from an EMBL/GenBank/DDBJ whole genome shotgun (WGS) entry which is preliminary data.</text>
</comment>
<dbReference type="InterPro" id="IPR016053">
    <property type="entry name" value="Haem_Oase-like"/>
</dbReference>
<proteinExistence type="inferred from homology"/>
<evidence type="ECO:0000256" key="8">
    <source>
        <dbReference type="ARBA" id="ARBA00023004"/>
    </source>
</evidence>
<evidence type="ECO:0000313" key="11">
    <source>
        <dbReference type="EMBL" id="KAG2194837.1"/>
    </source>
</evidence>
<dbReference type="InterPro" id="IPR019197">
    <property type="entry name" value="Biotin-prot_ligase_N"/>
</dbReference>
<keyword evidence="12" id="KW-1185">Reference proteome</keyword>
<organism evidence="11 12">
    <name type="scientific">Mucor saturninus</name>
    <dbReference type="NCBI Taxonomy" id="64648"/>
    <lineage>
        <taxon>Eukaryota</taxon>
        <taxon>Fungi</taxon>
        <taxon>Fungi incertae sedis</taxon>
        <taxon>Mucoromycota</taxon>
        <taxon>Mucoromycotina</taxon>
        <taxon>Mucoromycetes</taxon>
        <taxon>Mucorales</taxon>
        <taxon>Mucorineae</taxon>
        <taxon>Mucoraceae</taxon>
        <taxon>Mucor</taxon>
    </lineage>
</organism>
<dbReference type="PANTHER" id="PTHR12835">
    <property type="entry name" value="BIOTIN PROTEIN LIGASE"/>
    <property type="match status" value="1"/>
</dbReference>
<dbReference type="PROSITE" id="PS51733">
    <property type="entry name" value="BPL_LPL_CATALYTIC"/>
    <property type="match status" value="1"/>
</dbReference>
<name>A0A8H7QLF9_9FUNG</name>
<feature type="domain" description="BPL/LPL catalytic" evidence="10">
    <location>
        <begin position="371"/>
        <end position="564"/>
    </location>
</feature>
<dbReference type="Pfam" id="PF09825">
    <property type="entry name" value="BPL_N"/>
    <property type="match status" value="1"/>
</dbReference>
<dbReference type="GO" id="GO:0006788">
    <property type="term" value="P:heme oxidation"/>
    <property type="evidence" value="ECO:0007669"/>
    <property type="project" value="InterPro"/>
</dbReference>
<dbReference type="GO" id="GO:0005737">
    <property type="term" value="C:cytoplasm"/>
    <property type="evidence" value="ECO:0007669"/>
    <property type="project" value="TreeGrafter"/>
</dbReference>
<dbReference type="CDD" id="cd03144">
    <property type="entry name" value="GATase1_ScBLP_like"/>
    <property type="match status" value="1"/>
</dbReference>
<evidence type="ECO:0000256" key="3">
    <source>
        <dbReference type="ARBA" id="ARBA00012360"/>
    </source>
</evidence>
<dbReference type="InterPro" id="IPR018207">
    <property type="entry name" value="Haem_oxygenase_CS"/>
</dbReference>
<gene>
    <name evidence="11" type="ORF">INT47_007899</name>
</gene>
<keyword evidence="7" id="KW-0560">Oxidoreductase</keyword>
<dbReference type="InterPro" id="IPR045864">
    <property type="entry name" value="aa-tRNA-synth_II/BPL/LPL"/>
</dbReference>
<dbReference type="PRINTS" id="PR00088">
    <property type="entry name" value="HAEMOXYGNASE"/>
</dbReference>
<dbReference type="PANTHER" id="PTHR12835:SF5">
    <property type="entry name" value="BIOTIN--PROTEIN LIGASE"/>
    <property type="match status" value="1"/>
</dbReference>
<evidence type="ECO:0000256" key="6">
    <source>
        <dbReference type="ARBA" id="ARBA00022723"/>
    </source>
</evidence>
<evidence type="ECO:0000256" key="4">
    <source>
        <dbReference type="ARBA" id="ARBA00022598"/>
    </source>
</evidence>
<keyword evidence="6" id="KW-0479">Metal-binding</keyword>
<evidence type="ECO:0000256" key="7">
    <source>
        <dbReference type="ARBA" id="ARBA00023002"/>
    </source>
</evidence>
<evidence type="ECO:0000259" key="10">
    <source>
        <dbReference type="PROSITE" id="PS51733"/>
    </source>
</evidence>
<dbReference type="CDD" id="cd19165">
    <property type="entry name" value="HemeO"/>
    <property type="match status" value="1"/>
</dbReference>
<dbReference type="Pfam" id="PF03099">
    <property type="entry name" value="BPL_LplA_LipB"/>
    <property type="match status" value="1"/>
</dbReference>
<keyword evidence="9" id="KW-1133">Transmembrane helix</keyword>
<dbReference type="InterPro" id="IPR016084">
    <property type="entry name" value="Haem_Oase-like_multi-hlx"/>
</dbReference>
<evidence type="ECO:0000256" key="9">
    <source>
        <dbReference type="SAM" id="Phobius"/>
    </source>
</evidence>
<dbReference type="AlphaFoldDB" id="A0A8H7QLF9"/>
<comment type="similarity">
    <text evidence="2">Belongs to the biotin--protein ligase family.</text>
</comment>
<protein>
    <recommendedName>
        <fullName evidence="3">heme oxygenase (biliverdin-producing)</fullName>
        <ecNumber evidence="3">1.14.14.18</ecNumber>
    </recommendedName>
</protein>
<dbReference type="InterPro" id="IPR004408">
    <property type="entry name" value="Biotin_CoA_COase_ligase"/>
</dbReference>
<dbReference type="NCBIfam" id="TIGR00121">
    <property type="entry name" value="birA_ligase"/>
    <property type="match status" value="1"/>
</dbReference>
<keyword evidence="9" id="KW-0812">Transmembrane</keyword>
<keyword evidence="8" id="KW-0408">Iron</keyword>
<dbReference type="Gene3D" id="3.30.930.10">
    <property type="entry name" value="Bira Bifunctional Protein, Domain 2"/>
    <property type="match status" value="1"/>
</dbReference>
<evidence type="ECO:0000313" key="12">
    <source>
        <dbReference type="Proteomes" id="UP000603453"/>
    </source>
</evidence>
<evidence type="ECO:0000256" key="1">
    <source>
        <dbReference type="ARBA" id="ARBA00006134"/>
    </source>
</evidence>
<feature type="transmembrane region" description="Helical" evidence="9">
    <location>
        <begin position="1033"/>
        <end position="1055"/>
    </location>
</feature>
<accession>A0A8H7QLF9</accession>
<dbReference type="PROSITE" id="PS00593">
    <property type="entry name" value="HEME_OXYGENASE"/>
    <property type="match status" value="1"/>
</dbReference>
<dbReference type="GO" id="GO:0004077">
    <property type="term" value="F:biotin--[biotin carboxyl-carrier protein] ligase activity"/>
    <property type="evidence" value="ECO:0007669"/>
    <property type="project" value="InterPro"/>
</dbReference>
<dbReference type="EC" id="1.14.14.18" evidence="3"/>
<dbReference type="SUPFAM" id="SSF52317">
    <property type="entry name" value="Class I glutamine amidotransferase-like"/>
    <property type="match status" value="2"/>
</dbReference>
<sequence>MNVLIYSGNGTSPNSVKQAYLTLKAILGHAYDVMKVDAATLKTEPWEETCSLLVIPGGRDQPYCEDLNGRGNQKIRRYVSEGGHYLGFCAGGYYASKEIEFEKGHGTSEIIGSRELAFFPGVCRGTMFPGFIYNSEKGARSVGIVSNNQIIKTYYNGGGYFANAKSAENVKVICTYQDSGLCGDQEDEPAAGIKCQVGKGSALLFGVHPEYDVSLVDLTENEQKEKITAELTASLPFCRDLLCQSLSELGLNVLQAASNVPDLTPIYMSAINGNTLNAITAKLLTKVDGNNILKDSNDTFCISEINHVDALKVAMEKLSIERRSEDKSPVLQVLYPATSSTQSLEPVVPDKLLTPVFDLSVFYKSLLDCRKLEWGGGSWYRLGNAMLCSEVITSTQTVLDKQNLPSGLVCLATNQIAGRGRGRNSWVSQAGALQFSFIIRHSLKLDKSPVVFIQYLTALAIVESIRGRKGYEDVPLRVKWPNDIYVDLPNQGLKKVGGLIVNSSFIRDEFLLVIGCGVNLNNTHPTVSINDVIKNHNPSLKKLDKEDVLAHVLVTFEKLYIDFCEKGMGKWFLDLYYSRWLHSNKLVTLTTHDNERAKIVGITSDYGMLEAVSVDDPRKKFTLQPDGNSFDMLKDTVMPPHPGLDGLANMEELKHLCPAFSKGCPYAVLEEVDSLAVSHGELSRCPAFKDGCPFSTKSEQEIVDLMAQIPKDHPTLNMTELPSCEEGVVLVKTLNRFLDKTQLAQLFNLKQDEKKVEEKPIEQEPEYLEDPQLASAMREGTKVVHRAAETSIFTRRFLKGEINADEYGRYINSLYFVYKYMEELLEQYKDHSVVSIIHFPHELNRRVAIEQDLEFFYGKDRVAELIDVKTMTPAVKKYVQAMQDACAKSPALLIAHSYSRYLGDLSGGQILSKRLKKSILKLDENDSSWDTIEGLNFYHFNNLGNQTDFKNFYRERLNAAKVDQNTRDLIVSEAVQSFELNIALFDEIQELSDAGQLASSVIQPTIEEEILVELKEIQVETTEQAKPKKNGCSGLGCIGAVTVGVAALAVGATIYQRYYLKK</sequence>
<dbReference type="CDD" id="cd16442">
    <property type="entry name" value="BPL"/>
    <property type="match status" value="1"/>
</dbReference>
<evidence type="ECO:0000256" key="2">
    <source>
        <dbReference type="ARBA" id="ARBA00009934"/>
    </source>
</evidence>
<evidence type="ECO:0000256" key="5">
    <source>
        <dbReference type="ARBA" id="ARBA00022617"/>
    </source>
</evidence>
<dbReference type="EMBL" id="JAEPRD010000186">
    <property type="protein sequence ID" value="KAG2194837.1"/>
    <property type="molecule type" value="Genomic_DNA"/>
</dbReference>
<dbReference type="OrthoDB" id="10250105at2759"/>
<dbReference type="GO" id="GO:0004392">
    <property type="term" value="F:heme oxygenase (decyclizing) activity"/>
    <property type="evidence" value="ECO:0007669"/>
    <property type="project" value="UniProtKB-EC"/>
</dbReference>
<reference evidence="11" key="1">
    <citation type="submission" date="2020-12" db="EMBL/GenBank/DDBJ databases">
        <title>Metabolic potential, ecology and presence of endohyphal bacteria is reflected in genomic diversity of Mucoromycotina.</title>
        <authorList>
            <person name="Muszewska A."/>
            <person name="Okrasinska A."/>
            <person name="Steczkiewicz K."/>
            <person name="Drgas O."/>
            <person name="Orlowska M."/>
            <person name="Perlinska-Lenart U."/>
            <person name="Aleksandrzak-Piekarczyk T."/>
            <person name="Szatraj K."/>
            <person name="Zielenkiewicz U."/>
            <person name="Pilsyk S."/>
            <person name="Malc E."/>
            <person name="Mieczkowski P."/>
            <person name="Kruszewska J.S."/>
            <person name="Biernat P."/>
            <person name="Pawlowska J."/>
        </authorList>
    </citation>
    <scope>NUCLEOTIDE SEQUENCE</scope>
    <source>
        <strain evidence="11">WA0000017839</strain>
    </source>
</reference>
<comment type="similarity">
    <text evidence="1">Belongs to the heme oxygenase family.</text>
</comment>
<keyword evidence="5" id="KW-0349">Heme</keyword>
<dbReference type="Gene3D" id="1.20.910.10">
    <property type="entry name" value="Heme oxygenase-like"/>
    <property type="match status" value="1"/>
</dbReference>
<dbReference type="SUPFAM" id="SSF48613">
    <property type="entry name" value="Heme oxygenase-like"/>
    <property type="match status" value="1"/>
</dbReference>
<dbReference type="Gene3D" id="3.40.50.880">
    <property type="match status" value="1"/>
</dbReference>
<dbReference type="InterPro" id="IPR002051">
    <property type="entry name" value="Haem_Oase"/>
</dbReference>
<dbReference type="InterPro" id="IPR029062">
    <property type="entry name" value="Class_I_gatase-like"/>
</dbReference>
<keyword evidence="4" id="KW-0436">Ligase</keyword>
<dbReference type="Proteomes" id="UP000603453">
    <property type="component" value="Unassembled WGS sequence"/>
</dbReference>
<dbReference type="Pfam" id="PF01126">
    <property type="entry name" value="Heme_oxygenase"/>
    <property type="match status" value="1"/>
</dbReference>
<keyword evidence="9" id="KW-0472">Membrane</keyword>